<dbReference type="Proteomes" id="UP000789707">
    <property type="component" value="Unassembled WGS sequence"/>
</dbReference>
<dbReference type="PANTHER" id="PTHR43562">
    <property type="entry name" value="NAPA-TYPE SODIUM/HYDROGEN ANTIPORTER"/>
    <property type="match status" value="1"/>
</dbReference>
<evidence type="ECO:0000313" key="14">
    <source>
        <dbReference type="Proteomes" id="UP000789707"/>
    </source>
</evidence>
<organism evidence="13 14">
    <name type="scientific">Periweissella fabaria</name>
    <dbReference type="NCBI Taxonomy" id="546157"/>
    <lineage>
        <taxon>Bacteria</taxon>
        <taxon>Bacillati</taxon>
        <taxon>Bacillota</taxon>
        <taxon>Bacilli</taxon>
        <taxon>Lactobacillales</taxon>
        <taxon>Lactobacillaceae</taxon>
        <taxon>Periweissella</taxon>
    </lineage>
</organism>
<feature type="transmembrane region" description="Helical" evidence="11">
    <location>
        <begin position="295"/>
        <end position="315"/>
    </location>
</feature>
<dbReference type="InterPro" id="IPR038770">
    <property type="entry name" value="Na+/solute_symporter_sf"/>
</dbReference>
<feature type="transmembrane region" description="Helical" evidence="11">
    <location>
        <begin position="142"/>
        <end position="164"/>
    </location>
</feature>
<dbReference type="RefSeq" id="WP_230096254.1">
    <property type="nucleotide sequence ID" value="NZ_CAKKNS010000001.1"/>
</dbReference>
<comment type="subcellular location">
    <subcellularLocation>
        <location evidence="1">Membrane</location>
        <topology evidence="1">Multi-pass membrane protein</topology>
    </subcellularLocation>
</comment>
<keyword evidence="14" id="KW-1185">Reference proteome</keyword>
<dbReference type="PANTHER" id="PTHR43562:SF3">
    <property type="entry name" value="SODIUM ION_PROTON EXCHANGER (EUROFUNG)"/>
    <property type="match status" value="1"/>
</dbReference>
<keyword evidence="7" id="KW-0915">Sodium</keyword>
<feature type="transmembrane region" description="Helical" evidence="11">
    <location>
        <begin position="109"/>
        <end position="130"/>
    </location>
</feature>
<keyword evidence="3" id="KW-0813">Transport</keyword>
<feature type="domain" description="Cation/H+ exchanger transmembrane" evidence="12">
    <location>
        <begin position="203"/>
        <end position="316"/>
    </location>
</feature>
<evidence type="ECO:0000256" key="2">
    <source>
        <dbReference type="ARBA" id="ARBA00005551"/>
    </source>
</evidence>
<comment type="caution">
    <text evidence="13">The sequence shown here is derived from an EMBL/GenBank/DDBJ whole genome shotgun (WGS) entry which is preliminary data.</text>
</comment>
<evidence type="ECO:0000256" key="6">
    <source>
        <dbReference type="ARBA" id="ARBA00022989"/>
    </source>
</evidence>
<sequence length="319" mass="34054">MISIIVLILGALLVGWLATKLHLPAVIGQILTGLLLGPSLLNLALPTDWLHLGGEIGVWLLMYEAGIAVDTKLLKANFKIANRVAWLGALVPFTVFMLIELALHQTLLVASFSGLVFAATSISITLAVLGTHHQLGSRIGSVILGAAIIDDLIAIIGLTGLTMLTSGNGFNWANFLPLIWFILGYISRRFTRIMPVSHGLITLATWTVIPLFFAGIGRQIDLASLSSHLGPLVWWTLIAIITKMLGAILASKWSGVSLLEATAIGSGMIARGEMALVILTAGLASQLITASQFGFYTAVVTLTTVIAPFIMDPLFKRLK</sequence>
<keyword evidence="8" id="KW-0406">Ion transport</keyword>
<keyword evidence="9 11" id="KW-0472">Membrane</keyword>
<gene>
    <name evidence="13" type="primary">kefB</name>
    <name evidence="13" type="ORF">WFA24289_00495</name>
</gene>
<evidence type="ECO:0000256" key="7">
    <source>
        <dbReference type="ARBA" id="ARBA00023053"/>
    </source>
</evidence>
<feature type="transmembrane region" description="Helical" evidence="11">
    <location>
        <begin position="272"/>
        <end position="289"/>
    </location>
</feature>
<evidence type="ECO:0000256" key="4">
    <source>
        <dbReference type="ARBA" id="ARBA00022449"/>
    </source>
</evidence>
<feature type="transmembrane region" description="Helical" evidence="11">
    <location>
        <begin position="170"/>
        <end position="187"/>
    </location>
</feature>
<evidence type="ECO:0000256" key="1">
    <source>
        <dbReference type="ARBA" id="ARBA00004141"/>
    </source>
</evidence>
<keyword evidence="5 11" id="KW-0812">Transmembrane</keyword>
<evidence type="ECO:0000256" key="3">
    <source>
        <dbReference type="ARBA" id="ARBA00022448"/>
    </source>
</evidence>
<dbReference type="Gene3D" id="1.20.1530.20">
    <property type="match status" value="2"/>
</dbReference>
<feature type="transmembrane region" description="Helical" evidence="11">
    <location>
        <begin position="44"/>
        <end position="63"/>
    </location>
</feature>
<protein>
    <submittedName>
        <fullName evidence="13">Glutathione-regulated potassium-efflux system protein KefB</fullName>
    </submittedName>
</protein>
<evidence type="ECO:0000256" key="9">
    <source>
        <dbReference type="ARBA" id="ARBA00023136"/>
    </source>
</evidence>
<dbReference type="InterPro" id="IPR006153">
    <property type="entry name" value="Cation/H_exchanger_TM"/>
</dbReference>
<proteinExistence type="inferred from homology"/>
<feature type="transmembrane region" description="Helical" evidence="11">
    <location>
        <begin position="84"/>
        <end position="103"/>
    </location>
</feature>
<evidence type="ECO:0000256" key="8">
    <source>
        <dbReference type="ARBA" id="ARBA00023065"/>
    </source>
</evidence>
<accession>A0ABN8BEK4</accession>
<keyword evidence="6 11" id="KW-1133">Transmembrane helix</keyword>
<dbReference type="EMBL" id="CAKKNS010000001">
    <property type="protein sequence ID" value="CAH0416196.1"/>
    <property type="molecule type" value="Genomic_DNA"/>
</dbReference>
<evidence type="ECO:0000256" key="5">
    <source>
        <dbReference type="ARBA" id="ARBA00022692"/>
    </source>
</evidence>
<keyword evidence="4" id="KW-0050">Antiport</keyword>
<keyword evidence="10" id="KW-0739">Sodium transport</keyword>
<name>A0ABN8BEK4_9LACO</name>
<feature type="transmembrane region" description="Helical" evidence="11">
    <location>
        <begin position="199"/>
        <end position="220"/>
    </location>
</feature>
<feature type="domain" description="Cation/H+ exchanger transmembrane" evidence="12">
    <location>
        <begin position="9"/>
        <end position="183"/>
    </location>
</feature>
<reference evidence="13 14" key="1">
    <citation type="submission" date="2021-11" db="EMBL/GenBank/DDBJ databases">
        <authorList>
            <person name="Depoorter E."/>
        </authorList>
    </citation>
    <scope>NUCLEOTIDE SEQUENCE [LARGE SCALE GENOMIC DNA]</scope>
    <source>
        <strain evidence="13 14">LMG 24289</strain>
    </source>
</reference>
<comment type="similarity">
    <text evidence="2">Belongs to the monovalent cation:proton antiporter 2 (CPA2) transporter (TC 2.A.37) family.</text>
</comment>
<evidence type="ECO:0000256" key="10">
    <source>
        <dbReference type="ARBA" id="ARBA00023201"/>
    </source>
</evidence>
<evidence type="ECO:0000259" key="12">
    <source>
        <dbReference type="Pfam" id="PF00999"/>
    </source>
</evidence>
<dbReference type="Pfam" id="PF00999">
    <property type="entry name" value="Na_H_Exchanger"/>
    <property type="match status" value="2"/>
</dbReference>
<evidence type="ECO:0000313" key="13">
    <source>
        <dbReference type="EMBL" id="CAH0416196.1"/>
    </source>
</evidence>
<evidence type="ECO:0000256" key="11">
    <source>
        <dbReference type="SAM" id="Phobius"/>
    </source>
</evidence>
<feature type="transmembrane region" description="Helical" evidence="11">
    <location>
        <begin position="232"/>
        <end position="251"/>
    </location>
</feature>